<feature type="transmembrane region" description="Helical" evidence="2">
    <location>
        <begin position="20"/>
        <end position="40"/>
    </location>
</feature>
<dbReference type="RefSeq" id="WP_005607518.1">
    <property type="nucleotide sequence ID" value="NZ_CP102283.1"/>
</dbReference>
<feature type="compositionally biased region" description="Basic and acidic residues" evidence="1">
    <location>
        <begin position="68"/>
        <end position="85"/>
    </location>
</feature>
<dbReference type="EMBL" id="ACKZ01000020">
    <property type="protein sequence ID" value="EEW37024.1"/>
    <property type="molecule type" value="Genomic_DNA"/>
</dbReference>
<dbReference type="STRING" id="638301.HMPREF0444_1242"/>
<protein>
    <submittedName>
        <fullName evidence="3">Uncharacterized protein</fullName>
    </submittedName>
</protein>
<feature type="region of interest" description="Disordered" evidence="1">
    <location>
        <begin position="58"/>
        <end position="151"/>
    </location>
</feature>
<reference evidence="3 4" key="1">
    <citation type="submission" date="2009-08" db="EMBL/GenBank/DDBJ databases">
        <authorList>
            <person name="Muzny D."/>
            <person name="Qin X."/>
            <person name="Deng J."/>
            <person name="Jiang H."/>
            <person name="Liu Y."/>
            <person name="Qu J."/>
            <person name="Song X.-Z."/>
            <person name="Zhang L."/>
            <person name="Thornton R."/>
            <person name="Coyle M."/>
            <person name="Francisco L."/>
            <person name="Jackson L."/>
            <person name="Javaid M."/>
            <person name="Korchina V."/>
            <person name="Kovar C."/>
            <person name="Mata R."/>
            <person name="Mathew T."/>
            <person name="Ngo R."/>
            <person name="Nguyen L."/>
            <person name="Nguyen N."/>
            <person name="Okwuonu G."/>
            <person name="Ongeri F."/>
            <person name="Pham C."/>
            <person name="Simmons D."/>
            <person name="Wilczek-Boney K."/>
            <person name="Hale W."/>
            <person name="Jakkamsetti A."/>
            <person name="Pham P."/>
            <person name="Ruth R."/>
            <person name="San Lucas F."/>
            <person name="Warren J."/>
            <person name="Zhang J."/>
            <person name="Zhao Z."/>
            <person name="Zhou C."/>
            <person name="Zhu D."/>
            <person name="Lee S."/>
            <person name="Bess C."/>
            <person name="Blankenburg K."/>
            <person name="Forbes L."/>
            <person name="Fu Q."/>
            <person name="Gubbala S."/>
            <person name="Hirani K."/>
            <person name="Jayaseelan J.C."/>
            <person name="Lara F."/>
            <person name="Munidasa M."/>
            <person name="Palculict T."/>
            <person name="Patil S."/>
            <person name="Pu L.-L."/>
            <person name="Saada N."/>
            <person name="Tang L."/>
            <person name="Weissenberger G."/>
            <person name="Zhu Y."/>
            <person name="Hemphill L."/>
            <person name="Shang Y."/>
            <person name="Youmans B."/>
            <person name="Ayvaz T."/>
            <person name="Ross M."/>
            <person name="Santibanez J."/>
            <person name="Aqrawi P."/>
            <person name="Gross S."/>
            <person name="Joshi V."/>
            <person name="Fowler G."/>
            <person name="Nazareth L."/>
            <person name="Reid J."/>
            <person name="Worley K."/>
            <person name="Petrosino J."/>
            <person name="Highlander S."/>
            <person name="Gibbs R."/>
        </authorList>
    </citation>
    <scope>NUCLEOTIDE SEQUENCE [LARGE SCALE GENOMIC DNA]</scope>
    <source>
        <strain evidence="3 4">ATCC 49175</strain>
    </source>
</reference>
<feature type="compositionally biased region" description="Basic and acidic residues" evidence="1">
    <location>
        <begin position="102"/>
        <end position="114"/>
    </location>
</feature>
<feature type="compositionally biased region" description="Polar residues" evidence="1">
    <location>
        <begin position="58"/>
        <end position="67"/>
    </location>
</feature>
<dbReference type="Proteomes" id="UP000005926">
    <property type="component" value="Unassembled WGS sequence"/>
</dbReference>
<comment type="caution">
    <text evidence="3">The sequence shown here is derived from an EMBL/GenBank/DDBJ whole genome shotgun (WGS) entry which is preliminary data.</text>
</comment>
<dbReference type="GeneID" id="78411992"/>
<feature type="compositionally biased region" description="Low complexity" evidence="1">
    <location>
        <begin position="141"/>
        <end position="151"/>
    </location>
</feature>
<dbReference type="HOGENOM" id="CLU_1080788_0_0_9"/>
<evidence type="ECO:0000313" key="3">
    <source>
        <dbReference type="EMBL" id="EEW37024.1"/>
    </source>
</evidence>
<evidence type="ECO:0000313" key="4">
    <source>
        <dbReference type="Proteomes" id="UP000005926"/>
    </source>
</evidence>
<organism evidence="3 4">
    <name type="scientific">Granulicatella adiacens ATCC 49175</name>
    <dbReference type="NCBI Taxonomy" id="638301"/>
    <lineage>
        <taxon>Bacteria</taxon>
        <taxon>Bacillati</taxon>
        <taxon>Bacillota</taxon>
        <taxon>Bacilli</taxon>
        <taxon>Lactobacillales</taxon>
        <taxon>Carnobacteriaceae</taxon>
        <taxon>Granulicatella</taxon>
    </lineage>
</organism>
<gene>
    <name evidence="3" type="ORF">HMPREF0444_1242</name>
</gene>
<keyword evidence="2" id="KW-0812">Transmembrane</keyword>
<keyword evidence="2" id="KW-1133">Transmembrane helix</keyword>
<keyword evidence="4" id="KW-1185">Reference proteome</keyword>
<feature type="compositionally biased region" description="Low complexity" evidence="1">
    <location>
        <begin position="86"/>
        <end position="100"/>
    </location>
</feature>
<evidence type="ECO:0000256" key="1">
    <source>
        <dbReference type="SAM" id="MobiDB-lite"/>
    </source>
</evidence>
<accession>C8NH47</accession>
<dbReference type="AlphaFoldDB" id="C8NH47"/>
<proteinExistence type="predicted"/>
<name>C8NH47_9LACT</name>
<evidence type="ECO:0000256" key="2">
    <source>
        <dbReference type="SAM" id="Phobius"/>
    </source>
</evidence>
<sequence length="257" mass="28036">MTIKTIFIKIQEAFKSLGLASQLGITLGVSLAMLAGVYALSQDLSPLPKVTQVVEMQTTDATSSHSPNHSEKSEKKEVAQKRSEEPSTTLTVEVPTTEAVTTEEKKVLPEKPNQETKAVVAASQETATTEKSLPKTKESTEVTSTESTTVQRDVVTSTSTVATTETTEVTTEAYPLIPLGNSNKNFETYQEAIQYMRDELDKSSKAFEEGKQDWVYSGRVYGVPWSDGRTTFTVDLVPKVMTPQTPDTSGISTEPTQ</sequence>
<keyword evidence="2" id="KW-0472">Membrane</keyword>